<evidence type="ECO:0000256" key="1">
    <source>
        <dbReference type="SAM" id="Phobius"/>
    </source>
</evidence>
<gene>
    <name evidence="3" type="ORF">LNTAR_05006</name>
</gene>
<feature type="signal peptide" evidence="2">
    <location>
        <begin position="1"/>
        <end position="19"/>
    </location>
</feature>
<sequence>MKRLIFLLISLCFCLNVHAYWPWSQDEKITNKLTVQKLDFRIEEQQFHIEAEYLISGMKGHRFDLGGGMSIQSFSYHKDLEMTREKNRYYLQLKANVKPLKYTVQYQGSVEKHGINYKTQRMSLPMQALRPFTLAYSTDLKKMTFNGVDIKADLGENNQNIFSGNLPLQQGFSFSWEQVEAQKVESKALDVVKIKSQILVVSGALQLDALYQWSVIKGARKELVFEVPNSFVLTNVVAEGFEVKEEVKGGVKLLVLQSPKEHRKINVRLKGEISVEKVPSEHHLLLPIPQNVLKSSGDLYMRSMIPVKVITTSTEGLIRVENKTNKGAQLYTFPSLPIKLGLKLKAITPVVDVSSNHDLFVQENDVRHLSSFKLDVREAPLNELSFRLQGDFIPVSVKGVSSYEIEQVDGHRVLRVRLPEVRGSHNITIEQERAVKAWSEDLEYPSVTCLDVRSQRGLLNVGAIEGFAVELKEVKGLLELPKEAVAQRVKNQQSTWRFREFGWGTNFSVKKLKPRIKAEALHMYSLGESAVYVSSLFTMKISAAPTNSLLLAIPKEIKNPEIEGDHRPQLKKMSEGTYEVFLNKRISGNYNLLLSYDLPSNFKDAELTCGGVSLLNAESESGYITLSGSNTIRSQSFSSEDAVFQIEEKLLPEAYQLLHSNPLIDVFRYTASPHRIKVKLNVLDDVDLLGNVIASSVLKSTLLEDGSASHKATFMVGNRNKQFLTLMMKEGSFLGRCLVEGEVVQVIADGEKLLIPLKRNTDPNKLLKVELTWTSKQKALDLAEDLNLSAPQVDAVTLHSEWELNLPKDYILSNIESNILPQGHYERGGKSSWLDSLKGVMKRLHLPSLFIVMIACFCLSFFPVFKGKAGMIRVIIILLAGVFTCVYMSTIRIEVHHGVQLPQEVYTFRSMSLKELAQPYIKAQVETLSQVSSGGAQINHYLMLLVAGVLALAAFIKRQALLLGVAFVIVSYTVQTWSYGELVYLSFLPLLIGASLALFSGRHLKALFTKSAASLLLISLCLSPISDAEAKELKVKPIKCLPIPLPKAFSEADVNLSIDKSSYHSINVEVEAFLSGVKGDVFHLIPERIKSKQGFKWAPIMSDLIFDEKLAKSRLHPSGALSLTLNEKVSRMKLKYSYVIQAVAYSKENQAKLKNEEAYFSEKLKFDWNFLPNSVVKRVKLSLPGQAWQALSKEMLLRKELAASCEFSFVGVMPKEFVRETLDANLTQPDFYAEQEVKLIASEGVLSLEQNYRLRLMNGILPSVNLVMPEHWQLESVESLDSKKKVLWDYDAKKRDLKLIFPNSENEKNISFKITSRRTNLRLPQKVQVHLAHLEGARSVRGRMIVASKLGMAMRVEDPKNCRKLSGRPQIDFATEPESDLSAWQFSSEKPSLSLSLSKVNAEYSLYGDHQFHLSSNRLSLNSNLQVNVKKSGVFKLQLRVPQDYEVENVQCESLSYWDVEEDGTDKLLSLFLNAKLLGQLKVQLSLVKIVPEIPLKPRVPQISLMGGGRQTGSLRVTVEKGFKLELLESQNTSTPKQLDDGSQNLRLLTSDWEVTFLKKSLEASRQCEYMQTMRLEDNLVKGMMKMDVHIENSPVKTLKFISAQALDNLDIRGKNIARLRTIDKKNWELDLLSPQIGKLSFEINWQKELRDKSMEISPLKLVGASRQMGHLIFYAASNISLKYENQQGIKKIDFREIDSLRSPKDIANSKACFKSLSSESRMKVKLEVKSLAQSLPAEIKSVQINTQVGIDASQISSLKVVLDPGTKPYLKLVLPKKSRLVNVNIDQETVRPMQGADHVLIPLKSRPKSAKVRDVTIDILYINENQSSNKLVGPAFDLPLNQVRWNLFMPENHKYDKFTGNMKYLESYAIANLVSAQDLEDQYFVSKQGQAYNKKSIDEGLKLSKQGRNVEARIQLEQVVEESLDDKGKQEDAKMQLNRLWRTQAQMAINNRRENLLLAGKDLQFNKNYSVSDVRELEQSLKENDSSALGSIGEKIFSRQKAARKRVQALAVNLPKHGKHLEFHREMLIDREEPLIVEFQTSEKTKSIKSSNTSSSGLLLFLSFLTGLGMLVKLGGKGK</sequence>
<keyword evidence="1" id="KW-0812">Transmembrane</keyword>
<dbReference type="EMBL" id="ABCK01000009">
    <property type="protein sequence ID" value="EDM27443.1"/>
    <property type="molecule type" value="Genomic_DNA"/>
</dbReference>
<dbReference type="Proteomes" id="UP000004947">
    <property type="component" value="Unassembled WGS sequence"/>
</dbReference>
<feature type="transmembrane region" description="Helical" evidence="1">
    <location>
        <begin position="983"/>
        <end position="1000"/>
    </location>
</feature>
<proteinExistence type="predicted"/>
<comment type="caution">
    <text evidence="3">The sequence shown here is derived from an EMBL/GenBank/DDBJ whole genome shotgun (WGS) entry which is preliminary data.</text>
</comment>
<organism evidence="3 4">
    <name type="scientific">Lentisphaera araneosa HTCC2155</name>
    <dbReference type="NCBI Taxonomy" id="313628"/>
    <lineage>
        <taxon>Bacteria</taxon>
        <taxon>Pseudomonadati</taxon>
        <taxon>Lentisphaerota</taxon>
        <taxon>Lentisphaeria</taxon>
        <taxon>Lentisphaerales</taxon>
        <taxon>Lentisphaeraceae</taxon>
        <taxon>Lentisphaera</taxon>
    </lineage>
</organism>
<feature type="transmembrane region" description="Helical" evidence="1">
    <location>
        <begin position="938"/>
        <end position="955"/>
    </location>
</feature>
<reference evidence="3 4" key="1">
    <citation type="journal article" date="2010" name="J. Bacteriol.">
        <title>Genome sequence of Lentisphaera araneosa HTCC2155T, the type species of the order Lentisphaerales in the phylum Lentisphaerae.</title>
        <authorList>
            <person name="Thrash J.C."/>
            <person name="Cho J.C."/>
            <person name="Vergin K.L."/>
            <person name="Morris R.M."/>
            <person name="Giovannoni S.J."/>
        </authorList>
    </citation>
    <scope>NUCLEOTIDE SEQUENCE [LARGE SCALE GENOMIC DNA]</scope>
    <source>
        <strain evidence="3 4">HTCC2155</strain>
    </source>
</reference>
<keyword evidence="2" id="KW-0732">Signal</keyword>
<dbReference type="STRING" id="313628.LNTAR_05006"/>
<keyword evidence="4" id="KW-1185">Reference proteome</keyword>
<evidence type="ECO:0000313" key="4">
    <source>
        <dbReference type="Proteomes" id="UP000004947"/>
    </source>
</evidence>
<name>A6DLI8_9BACT</name>
<keyword evidence="1" id="KW-1133">Transmembrane helix</keyword>
<feature type="chain" id="PRO_5002694512" evidence="2">
    <location>
        <begin position="20"/>
        <end position="2080"/>
    </location>
</feature>
<keyword evidence="1" id="KW-0472">Membrane</keyword>
<evidence type="ECO:0000313" key="3">
    <source>
        <dbReference type="EMBL" id="EDM27443.1"/>
    </source>
</evidence>
<protein>
    <submittedName>
        <fullName evidence="3">Uncharacterized protein</fullName>
    </submittedName>
</protein>
<feature type="transmembrane region" description="Helical" evidence="1">
    <location>
        <begin position="872"/>
        <end position="893"/>
    </location>
</feature>
<dbReference type="eggNOG" id="ENOG502ZAT9">
    <property type="taxonomic scope" value="Bacteria"/>
</dbReference>
<accession>A6DLI8</accession>
<evidence type="ECO:0000256" key="2">
    <source>
        <dbReference type="SAM" id="SignalP"/>
    </source>
</evidence>
<feature type="transmembrane region" description="Helical" evidence="1">
    <location>
        <begin position="844"/>
        <end position="865"/>
    </location>
</feature>
<dbReference type="RefSeq" id="WP_007278748.1">
    <property type="nucleotide sequence ID" value="NZ_ABCK01000009.1"/>
</dbReference>
<dbReference type="OrthoDB" id="9812531at2"/>